<dbReference type="HOGENOM" id="CLU_3110519_0_0_1"/>
<protein>
    <recommendedName>
        <fullName evidence="3">Adenylate kinase</fullName>
    </recommendedName>
</protein>
<dbReference type="InParanoid" id="A0DZR5"/>
<sequence length="51" mass="5366">MGCSTSNSAYLNNPGNAPKAEVIFILGGPGSGKGTQCERMVKDYCFLHIST</sequence>
<dbReference type="KEGG" id="ptm:GSPATT00021700001"/>
<dbReference type="GeneID" id="5041714"/>
<dbReference type="Gene3D" id="3.40.50.300">
    <property type="entry name" value="P-loop containing nucleotide triphosphate hydrolases"/>
    <property type="match status" value="1"/>
</dbReference>
<gene>
    <name evidence="1" type="ORF">GSPATT00021700001</name>
</gene>
<evidence type="ECO:0008006" key="3">
    <source>
        <dbReference type="Google" id="ProtNLM"/>
    </source>
</evidence>
<proteinExistence type="predicted"/>
<reference evidence="1 2" key="1">
    <citation type="journal article" date="2006" name="Nature">
        <title>Global trends of whole-genome duplications revealed by the ciliate Paramecium tetraurelia.</title>
        <authorList>
            <consortium name="Genoscope"/>
            <person name="Aury J.-M."/>
            <person name="Jaillon O."/>
            <person name="Duret L."/>
            <person name="Noel B."/>
            <person name="Jubin C."/>
            <person name="Porcel B.M."/>
            <person name="Segurens B."/>
            <person name="Daubin V."/>
            <person name="Anthouard V."/>
            <person name="Aiach N."/>
            <person name="Arnaiz O."/>
            <person name="Billaut A."/>
            <person name="Beisson J."/>
            <person name="Blanc I."/>
            <person name="Bouhouche K."/>
            <person name="Camara F."/>
            <person name="Duharcourt S."/>
            <person name="Guigo R."/>
            <person name="Gogendeau D."/>
            <person name="Katinka M."/>
            <person name="Keller A.-M."/>
            <person name="Kissmehl R."/>
            <person name="Klotz C."/>
            <person name="Koll F."/>
            <person name="Le Moue A."/>
            <person name="Lepere C."/>
            <person name="Malinsky S."/>
            <person name="Nowacki M."/>
            <person name="Nowak J.K."/>
            <person name="Plattner H."/>
            <person name="Poulain J."/>
            <person name="Ruiz F."/>
            <person name="Serrano V."/>
            <person name="Zagulski M."/>
            <person name="Dessen P."/>
            <person name="Betermier M."/>
            <person name="Weissenbach J."/>
            <person name="Scarpelli C."/>
            <person name="Schachter V."/>
            <person name="Sperling L."/>
            <person name="Meyer E."/>
            <person name="Cohen J."/>
            <person name="Wincker P."/>
        </authorList>
    </citation>
    <scope>NUCLEOTIDE SEQUENCE [LARGE SCALE GENOMIC DNA]</scope>
    <source>
        <strain evidence="1 2">Stock d4-2</strain>
    </source>
</reference>
<dbReference type="RefSeq" id="XP_001455929.1">
    <property type="nucleotide sequence ID" value="XM_001455892.1"/>
</dbReference>
<dbReference type="Pfam" id="PF00406">
    <property type="entry name" value="ADK"/>
    <property type="match status" value="1"/>
</dbReference>
<organism evidence="1 2">
    <name type="scientific">Paramecium tetraurelia</name>
    <dbReference type="NCBI Taxonomy" id="5888"/>
    <lineage>
        <taxon>Eukaryota</taxon>
        <taxon>Sar</taxon>
        <taxon>Alveolata</taxon>
        <taxon>Ciliophora</taxon>
        <taxon>Intramacronucleata</taxon>
        <taxon>Oligohymenophorea</taxon>
        <taxon>Peniculida</taxon>
        <taxon>Parameciidae</taxon>
        <taxon>Paramecium</taxon>
    </lineage>
</organism>
<name>A0DZR5_PARTE</name>
<dbReference type="Proteomes" id="UP000000600">
    <property type="component" value="Unassembled WGS sequence"/>
</dbReference>
<dbReference type="EMBL" id="CT868650">
    <property type="protein sequence ID" value="CAK88532.1"/>
    <property type="molecule type" value="Genomic_DNA"/>
</dbReference>
<dbReference type="InterPro" id="IPR027417">
    <property type="entry name" value="P-loop_NTPase"/>
</dbReference>
<dbReference type="OrthoDB" id="442176at2759"/>
<accession>A0DZR5</accession>
<evidence type="ECO:0000313" key="1">
    <source>
        <dbReference type="EMBL" id="CAK88532.1"/>
    </source>
</evidence>
<keyword evidence="2" id="KW-1185">Reference proteome</keyword>
<dbReference type="AlphaFoldDB" id="A0DZR5"/>
<dbReference type="SUPFAM" id="SSF52540">
    <property type="entry name" value="P-loop containing nucleoside triphosphate hydrolases"/>
    <property type="match status" value="1"/>
</dbReference>
<dbReference type="eggNOG" id="KOG3079">
    <property type="taxonomic scope" value="Eukaryota"/>
</dbReference>
<dbReference type="STRING" id="5888.A0DZR5"/>
<evidence type="ECO:0000313" key="2">
    <source>
        <dbReference type="Proteomes" id="UP000000600"/>
    </source>
</evidence>